<organism evidence="1 2">
    <name type="scientific">Aspergillus sydowii CBS 593.65</name>
    <dbReference type="NCBI Taxonomy" id="1036612"/>
    <lineage>
        <taxon>Eukaryota</taxon>
        <taxon>Fungi</taxon>
        <taxon>Dikarya</taxon>
        <taxon>Ascomycota</taxon>
        <taxon>Pezizomycotina</taxon>
        <taxon>Eurotiomycetes</taxon>
        <taxon>Eurotiomycetidae</taxon>
        <taxon>Eurotiales</taxon>
        <taxon>Aspergillaceae</taxon>
        <taxon>Aspergillus</taxon>
        <taxon>Aspergillus subgen. Nidulantes</taxon>
    </lineage>
</organism>
<evidence type="ECO:0000313" key="2">
    <source>
        <dbReference type="Proteomes" id="UP000184356"/>
    </source>
</evidence>
<sequence>MSTELARYTTHLRVAYDLELQSTDGKRVPFGELVLEKGDHITTIIVFVCHFFCTYDQFYNSQVSYHLTDSVLGTIPEPYGFSQLIIIGCGKPVFITPYITATGSAFPVFTGPSGKIYEKIHITRPAAKMRQPPSYLQVSFFRAMGITVKRIWRNREKTSRGEPSDRNSRRDVFLDRKRVYVRREDHAEQLTAEKLLGILDCDAGKESLLSRE</sequence>
<accession>A0A1L9T4T6</accession>
<reference evidence="2" key="1">
    <citation type="journal article" date="2017" name="Genome Biol.">
        <title>Comparative genomics reveals high biological diversity and specific adaptations in the industrially and medically important fungal genus Aspergillus.</title>
        <authorList>
            <person name="de Vries R.P."/>
            <person name="Riley R."/>
            <person name="Wiebenga A."/>
            <person name="Aguilar-Osorio G."/>
            <person name="Amillis S."/>
            <person name="Uchima C.A."/>
            <person name="Anderluh G."/>
            <person name="Asadollahi M."/>
            <person name="Askin M."/>
            <person name="Barry K."/>
            <person name="Battaglia E."/>
            <person name="Bayram O."/>
            <person name="Benocci T."/>
            <person name="Braus-Stromeyer S.A."/>
            <person name="Caldana C."/>
            <person name="Canovas D."/>
            <person name="Cerqueira G.C."/>
            <person name="Chen F."/>
            <person name="Chen W."/>
            <person name="Choi C."/>
            <person name="Clum A."/>
            <person name="Dos Santos R.A."/>
            <person name="Damasio A.R."/>
            <person name="Diallinas G."/>
            <person name="Emri T."/>
            <person name="Fekete E."/>
            <person name="Flipphi M."/>
            <person name="Freyberg S."/>
            <person name="Gallo A."/>
            <person name="Gournas C."/>
            <person name="Habgood R."/>
            <person name="Hainaut M."/>
            <person name="Harispe M.L."/>
            <person name="Henrissat B."/>
            <person name="Hilden K.S."/>
            <person name="Hope R."/>
            <person name="Hossain A."/>
            <person name="Karabika E."/>
            <person name="Karaffa L."/>
            <person name="Karanyi Z."/>
            <person name="Krasevec N."/>
            <person name="Kuo A."/>
            <person name="Kusch H."/>
            <person name="LaButti K."/>
            <person name="Lagendijk E.L."/>
            <person name="Lapidus A."/>
            <person name="Levasseur A."/>
            <person name="Lindquist E."/>
            <person name="Lipzen A."/>
            <person name="Logrieco A.F."/>
            <person name="MacCabe A."/>
            <person name="Maekelae M.R."/>
            <person name="Malavazi I."/>
            <person name="Melin P."/>
            <person name="Meyer V."/>
            <person name="Mielnichuk N."/>
            <person name="Miskei M."/>
            <person name="Molnar A.P."/>
            <person name="Mule G."/>
            <person name="Ngan C.Y."/>
            <person name="Orejas M."/>
            <person name="Orosz E."/>
            <person name="Ouedraogo J.P."/>
            <person name="Overkamp K.M."/>
            <person name="Park H.-S."/>
            <person name="Perrone G."/>
            <person name="Piumi F."/>
            <person name="Punt P.J."/>
            <person name="Ram A.F."/>
            <person name="Ramon A."/>
            <person name="Rauscher S."/>
            <person name="Record E."/>
            <person name="Riano-Pachon D.M."/>
            <person name="Robert V."/>
            <person name="Roehrig J."/>
            <person name="Ruller R."/>
            <person name="Salamov A."/>
            <person name="Salih N.S."/>
            <person name="Samson R.A."/>
            <person name="Sandor E."/>
            <person name="Sanguinetti M."/>
            <person name="Schuetze T."/>
            <person name="Sepcic K."/>
            <person name="Shelest E."/>
            <person name="Sherlock G."/>
            <person name="Sophianopoulou V."/>
            <person name="Squina F.M."/>
            <person name="Sun H."/>
            <person name="Susca A."/>
            <person name="Todd R.B."/>
            <person name="Tsang A."/>
            <person name="Unkles S.E."/>
            <person name="van de Wiele N."/>
            <person name="van Rossen-Uffink D."/>
            <person name="Oliveira J.V."/>
            <person name="Vesth T.C."/>
            <person name="Visser J."/>
            <person name="Yu J.-H."/>
            <person name="Zhou M."/>
            <person name="Andersen M.R."/>
            <person name="Archer D.B."/>
            <person name="Baker S.E."/>
            <person name="Benoit I."/>
            <person name="Brakhage A.A."/>
            <person name="Braus G.H."/>
            <person name="Fischer R."/>
            <person name="Frisvad J.C."/>
            <person name="Goldman G.H."/>
            <person name="Houbraken J."/>
            <person name="Oakley B."/>
            <person name="Pocsi I."/>
            <person name="Scazzocchio C."/>
            <person name="Seiboth B."/>
            <person name="vanKuyk P.A."/>
            <person name="Wortman J."/>
            <person name="Dyer P.S."/>
            <person name="Grigoriev I.V."/>
        </authorList>
    </citation>
    <scope>NUCLEOTIDE SEQUENCE [LARGE SCALE GENOMIC DNA]</scope>
    <source>
        <strain evidence="2">CBS 593.65</strain>
    </source>
</reference>
<keyword evidence="2" id="KW-1185">Reference proteome</keyword>
<name>A0A1L9T4T6_9EURO</name>
<proteinExistence type="predicted"/>
<dbReference type="Proteomes" id="UP000184356">
    <property type="component" value="Unassembled WGS sequence"/>
</dbReference>
<gene>
    <name evidence="1" type="ORF">ASPSYDRAFT_464999</name>
</gene>
<protein>
    <submittedName>
        <fullName evidence="1">Uncharacterized protein</fullName>
    </submittedName>
</protein>
<dbReference type="VEuPathDB" id="FungiDB:ASPSYDRAFT_464999"/>
<dbReference type="STRING" id="1036612.A0A1L9T4T6"/>
<dbReference type="GeneID" id="63763321"/>
<dbReference type="OrthoDB" id="40334at2759"/>
<evidence type="ECO:0000313" key="1">
    <source>
        <dbReference type="EMBL" id="OJJ54444.1"/>
    </source>
</evidence>
<dbReference type="EMBL" id="KV878594">
    <property type="protein sequence ID" value="OJJ54444.1"/>
    <property type="molecule type" value="Genomic_DNA"/>
</dbReference>
<dbReference type="RefSeq" id="XP_040698250.1">
    <property type="nucleotide sequence ID" value="XM_040847248.1"/>
</dbReference>
<dbReference type="AlphaFoldDB" id="A0A1L9T4T6"/>